<reference evidence="17 18" key="1">
    <citation type="submission" date="2024-04" db="EMBL/GenBank/DDBJ databases">
        <title>Arthrobacter sp. from Plains bison fecal sample.</title>
        <authorList>
            <person name="Ruzzini A."/>
        </authorList>
    </citation>
    <scope>NUCLEOTIDE SEQUENCE [LARGE SCALE GENOMIC DNA]</scope>
    <source>
        <strain evidence="17 18">EINP1</strain>
    </source>
</reference>
<keyword evidence="9" id="KW-0234">DNA repair</keyword>
<evidence type="ECO:0000256" key="10">
    <source>
        <dbReference type="ARBA" id="ARBA00023235"/>
    </source>
</evidence>
<proteinExistence type="predicted"/>
<evidence type="ECO:0000259" key="15">
    <source>
        <dbReference type="PROSITE" id="PS51198"/>
    </source>
</evidence>
<dbReference type="Pfam" id="PF00580">
    <property type="entry name" value="UvrD-helicase"/>
    <property type="match status" value="1"/>
</dbReference>
<keyword evidence="8" id="KW-0238">DNA-binding</keyword>
<dbReference type="PANTHER" id="PTHR11070">
    <property type="entry name" value="UVRD / RECB / PCRA DNA HELICASE FAMILY MEMBER"/>
    <property type="match status" value="1"/>
</dbReference>
<evidence type="ECO:0000256" key="1">
    <source>
        <dbReference type="ARBA" id="ARBA00022722"/>
    </source>
</evidence>
<evidence type="ECO:0000256" key="6">
    <source>
        <dbReference type="ARBA" id="ARBA00022839"/>
    </source>
</evidence>
<feature type="binding site" evidence="14">
    <location>
        <begin position="58"/>
        <end position="65"/>
    </location>
    <ligand>
        <name>ATP</name>
        <dbReference type="ChEBI" id="CHEBI:30616"/>
    </ligand>
</feature>
<dbReference type="InterPro" id="IPR027417">
    <property type="entry name" value="P-loop_NTPase"/>
</dbReference>
<evidence type="ECO:0000313" key="17">
    <source>
        <dbReference type="EMBL" id="WZP16437.1"/>
    </source>
</evidence>
<comment type="catalytic activity">
    <reaction evidence="13">
        <text>ATP + H2O = ADP + phosphate + H(+)</text>
        <dbReference type="Rhea" id="RHEA:13065"/>
        <dbReference type="ChEBI" id="CHEBI:15377"/>
        <dbReference type="ChEBI" id="CHEBI:15378"/>
        <dbReference type="ChEBI" id="CHEBI:30616"/>
        <dbReference type="ChEBI" id="CHEBI:43474"/>
        <dbReference type="ChEBI" id="CHEBI:456216"/>
        <dbReference type="EC" id="5.6.2.4"/>
    </reaction>
</comment>
<accession>A0ABZ2ZX56</accession>
<protein>
    <recommendedName>
        <fullName evidence="12">DNA 3'-5' helicase</fullName>
        <ecNumber evidence="12">5.6.2.4</ecNumber>
    </recommendedName>
</protein>
<evidence type="ECO:0000256" key="9">
    <source>
        <dbReference type="ARBA" id="ARBA00023204"/>
    </source>
</evidence>
<keyword evidence="6" id="KW-0269">Exonuclease</keyword>
<dbReference type="Pfam" id="PF13361">
    <property type="entry name" value="UvrD_C"/>
    <property type="match status" value="1"/>
</dbReference>
<evidence type="ECO:0000256" key="4">
    <source>
        <dbReference type="ARBA" id="ARBA00022801"/>
    </source>
</evidence>
<gene>
    <name evidence="17" type="ORF">AAE021_02270</name>
</gene>
<keyword evidence="1" id="KW-0540">Nuclease</keyword>
<dbReference type="Gene3D" id="3.40.50.300">
    <property type="entry name" value="P-loop containing nucleotide triphosphate hydrolases"/>
    <property type="match status" value="4"/>
</dbReference>
<evidence type="ECO:0000256" key="13">
    <source>
        <dbReference type="ARBA" id="ARBA00048988"/>
    </source>
</evidence>
<dbReference type="Gene3D" id="3.90.320.10">
    <property type="match status" value="1"/>
</dbReference>
<sequence>MSVSLTETLPPEVPQPPRYSARELAEMLHTDPANPVQYPTKDQIGIIEAPLQPLLVIAGAGSGKTKTMADRVVWLVANQLVRPEQILGVTFTRKAAGELDSRIRQRLDLLYRVQAAGTADPGLIPPGSGPDVTEDARLDPAVSTYHSYANGIVNDYGLRLGVERDSVMLGGAQSWQLATEVVEAYAGDFEHFTAAKSTLVNGVLQMAGECAEHLTSPAKVRENLVEHLQAVSSLPYLAGKPKAATAAVQKLLDRLRTRISVTELVEAYRRAKFERRQLDFGDLVEMAATIAETIPEAVEMERAKYKVVLLDEFQDTSHAQMVLFSQLFGDGRAVTAVGDPHQSIYGFRGASAGQLGTFRDQFPLFLPDGSRALAPVANLSVAWRNSTSILAAANTVSAPLNSTAPWLTRQRLPHVPELQAKPKAPVGEVLLGRYLTDVSVPPEGGAEGVVGEADAVADQVQRYRNPRPGWRGFETDDAGRPLQPTVAVLCRGRKQFGPIREALEARGIPVQIVGLGGLLSTPEVVDVLAVLRVLGDPGRSDSMLRILAGARWRIGPADLMALADWSRHLVRVRERAVSVADAANVHRPDEQQDGSETVVEADMAEAGSLVEAVDSLPRPEWVSSSGRSLSVEGLRRLKLLRDELRDLRSYVGEDLTTLIGEVERRILLDIEVAAKPGVSIHESRRNLDAFIDAAATFSSSSERVDLTAFLAWLEAANDEENGLPVTQLEASREAVQLLTVHASKGLEWDVVVVPGLNEGQFPNDRDSRWSSGEGSIPWPLRGDAPDLPQWDWEQEDQKGWVDSEKLFSEDARGHAEREERRLAYVAFTRAKYVLICTSSVWGGGRSKPTAVSRYLQDLYDLGAAGAPGFTLLSWVQPDEEGDTNPANADIRRERWPIDPLGNRRGSMEAAAAAVLDAAARQAGRVGQAEIDILTGAGDLAEEPPRESSPSVFEPTRWAREVELVLARHRPPNQVVEVELPAHISASLLVDLKDDPDEVTRQLRRPVPREPGMAARKGTAFHAWVEEFFGTSGMLDIDEHPGAADAYVDEAYQLEDMIATFESSPWAQRTPAFIEVPVETRVDAVVVRGRIDAVFQDPDGTWDLIDWKTGAPPSRDKLEIRAVQLAVYRLAWARLKQVPLEKVNAAFYYVAADKLIRPFNLLGEKELEDIIRTANSPS</sequence>
<dbReference type="GO" id="GO:0016787">
    <property type="term" value="F:hydrolase activity"/>
    <property type="evidence" value="ECO:0007669"/>
    <property type="project" value="UniProtKB-KW"/>
</dbReference>
<dbReference type="Proteomes" id="UP001448858">
    <property type="component" value="Chromosome"/>
</dbReference>
<dbReference type="InterPro" id="IPR011335">
    <property type="entry name" value="Restrct_endonuc-II-like"/>
</dbReference>
<dbReference type="SUPFAM" id="SSF52980">
    <property type="entry name" value="Restriction endonuclease-like"/>
    <property type="match status" value="1"/>
</dbReference>
<keyword evidence="4 14" id="KW-0378">Hydrolase</keyword>
<evidence type="ECO:0000313" key="18">
    <source>
        <dbReference type="Proteomes" id="UP001448858"/>
    </source>
</evidence>
<name>A0ABZ2ZX56_9MICC</name>
<dbReference type="EMBL" id="CP151657">
    <property type="protein sequence ID" value="WZP16437.1"/>
    <property type="molecule type" value="Genomic_DNA"/>
</dbReference>
<dbReference type="InterPro" id="IPR014016">
    <property type="entry name" value="UvrD-like_ATP-bd"/>
</dbReference>
<evidence type="ECO:0000256" key="2">
    <source>
        <dbReference type="ARBA" id="ARBA00022741"/>
    </source>
</evidence>
<evidence type="ECO:0000256" key="11">
    <source>
        <dbReference type="ARBA" id="ARBA00034617"/>
    </source>
</evidence>
<dbReference type="PANTHER" id="PTHR11070:SF55">
    <property type="entry name" value="DNA 3'-5' HELICASE"/>
    <property type="match status" value="1"/>
</dbReference>
<dbReference type="InterPro" id="IPR011604">
    <property type="entry name" value="PDDEXK-like_dom_sf"/>
</dbReference>
<dbReference type="PROSITE" id="PS51217">
    <property type="entry name" value="UVRD_HELICASE_CTER"/>
    <property type="match status" value="1"/>
</dbReference>
<dbReference type="CDD" id="cd17932">
    <property type="entry name" value="DEXQc_UvrD"/>
    <property type="match status" value="1"/>
</dbReference>
<evidence type="ECO:0000256" key="8">
    <source>
        <dbReference type="ARBA" id="ARBA00023125"/>
    </source>
</evidence>
<evidence type="ECO:0000256" key="5">
    <source>
        <dbReference type="ARBA" id="ARBA00022806"/>
    </source>
</evidence>
<keyword evidence="2 14" id="KW-0547">Nucleotide-binding</keyword>
<dbReference type="EC" id="5.6.2.4" evidence="12"/>
<keyword evidence="10" id="KW-0413">Isomerase</keyword>
<keyword evidence="5 14" id="KW-0347">Helicase</keyword>
<keyword evidence="18" id="KW-1185">Reference proteome</keyword>
<dbReference type="InterPro" id="IPR014017">
    <property type="entry name" value="DNA_helicase_UvrD-like_C"/>
</dbReference>
<dbReference type="InterPro" id="IPR000212">
    <property type="entry name" value="DNA_helicase_UvrD/REP"/>
</dbReference>
<evidence type="ECO:0000256" key="3">
    <source>
        <dbReference type="ARBA" id="ARBA00022763"/>
    </source>
</evidence>
<evidence type="ECO:0000256" key="14">
    <source>
        <dbReference type="PROSITE-ProRule" id="PRU00560"/>
    </source>
</evidence>
<dbReference type="InterPro" id="IPR038726">
    <property type="entry name" value="PDDEXK_AddAB-type"/>
</dbReference>
<keyword evidence="3" id="KW-0227">DNA damage</keyword>
<dbReference type="Pfam" id="PF12705">
    <property type="entry name" value="PDDEXK_1"/>
    <property type="match status" value="1"/>
</dbReference>
<evidence type="ECO:0000256" key="12">
    <source>
        <dbReference type="ARBA" id="ARBA00034808"/>
    </source>
</evidence>
<dbReference type="GO" id="GO:0004386">
    <property type="term" value="F:helicase activity"/>
    <property type="evidence" value="ECO:0007669"/>
    <property type="project" value="UniProtKB-KW"/>
</dbReference>
<feature type="domain" description="UvrD-like helicase C-terminal" evidence="16">
    <location>
        <begin position="387"/>
        <end position="745"/>
    </location>
</feature>
<organism evidence="17 18">
    <name type="scientific">Arthrobacter citreus</name>
    <dbReference type="NCBI Taxonomy" id="1670"/>
    <lineage>
        <taxon>Bacteria</taxon>
        <taxon>Bacillati</taxon>
        <taxon>Actinomycetota</taxon>
        <taxon>Actinomycetes</taxon>
        <taxon>Micrococcales</taxon>
        <taxon>Micrococcaceae</taxon>
        <taxon>Arthrobacter</taxon>
    </lineage>
</organism>
<feature type="domain" description="UvrD-like helicase ATP-binding" evidence="15">
    <location>
        <begin position="37"/>
        <end position="386"/>
    </location>
</feature>
<dbReference type="RefSeq" id="WP_342024050.1">
    <property type="nucleotide sequence ID" value="NZ_CP151657.1"/>
</dbReference>
<dbReference type="Gene3D" id="1.10.486.10">
    <property type="entry name" value="PCRA, domain 4"/>
    <property type="match status" value="1"/>
</dbReference>
<evidence type="ECO:0000256" key="7">
    <source>
        <dbReference type="ARBA" id="ARBA00022840"/>
    </source>
</evidence>
<dbReference type="SUPFAM" id="SSF52540">
    <property type="entry name" value="P-loop containing nucleoside triphosphate hydrolases"/>
    <property type="match status" value="1"/>
</dbReference>
<dbReference type="PROSITE" id="PS51198">
    <property type="entry name" value="UVRD_HELICASE_ATP_BIND"/>
    <property type="match status" value="1"/>
</dbReference>
<evidence type="ECO:0000259" key="16">
    <source>
        <dbReference type="PROSITE" id="PS51217"/>
    </source>
</evidence>
<keyword evidence="7 14" id="KW-0067">ATP-binding</keyword>
<comment type="catalytic activity">
    <reaction evidence="11">
        <text>Couples ATP hydrolysis with the unwinding of duplex DNA by translocating in the 3'-5' direction.</text>
        <dbReference type="EC" id="5.6.2.4"/>
    </reaction>
</comment>